<dbReference type="PROSITE" id="PS51257">
    <property type="entry name" value="PROKAR_LIPOPROTEIN"/>
    <property type="match status" value="1"/>
</dbReference>
<proteinExistence type="predicted"/>
<dbReference type="EMBL" id="NOXX01000211">
    <property type="protein sequence ID" value="OYQ42790.1"/>
    <property type="molecule type" value="Genomic_DNA"/>
</dbReference>
<gene>
    <name evidence="2" type="ORF">CHX27_11650</name>
</gene>
<organism evidence="2 3">
    <name type="scientific">Flavobacterium aurantiibacter</name>
    <dbReference type="NCBI Taxonomy" id="2023067"/>
    <lineage>
        <taxon>Bacteria</taxon>
        <taxon>Pseudomonadati</taxon>
        <taxon>Bacteroidota</taxon>
        <taxon>Flavobacteriia</taxon>
        <taxon>Flavobacteriales</taxon>
        <taxon>Flavobacteriaceae</taxon>
        <taxon>Flavobacterium</taxon>
    </lineage>
</organism>
<protein>
    <submittedName>
        <fullName evidence="2">DNA topoisomerase IV</fullName>
    </submittedName>
</protein>
<evidence type="ECO:0000313" key="2">
    <source>
        <dbReference type="EMBL" id="OYQ42790.1"/>
    </source>
</evidence>
<evidence type="ECO:0000313" key="3">
    <source>
        <dbReference type="Proteomes" id="UP000216035"/>
    </source>
</evidence>
<keyword evidence="2" id="KW-0413">Isomerase</keyword>
<evidence type="ECO:0000256" key="1">
    <source>
        <dbReference type="SAM" id="SignalP"/>
    </source>
</evidence>
<name>A0A255ZQ35_9FLAO</name>
<feature type="signal peptide" evidence="1">
    <location>
        <begin position="1"/>
        <end position="21"/>
    </location>
</feature>
<comment type="caution">
    <text evidence="2">The sequence shown here is derived from an EMBL/GenBank/DDBJ whole genome shotgun (WGS) entry which is preliminary data.</text>
</comment>
<reference evidence="2 3" key="1">
    <citation type="submission" date="2017-07" db="EMBL/GenBank/DDBJ databases">
        <title>Flavobacterium cyanobacteriorum sp. nov., isolated from cyanobacterial aggregates in a eutrophic lake.</title>
        <authorList>
            <person name="Cai H."/>
        </authorList>
    </citation>
    <scope>NUCLEOTIDE SEQUENCE [LARGE SCALE GENOMIC DNA]</scope>
    <source>
        <strain evidence="2 3">TH167</strain>
    </source>
</reference>
<dbReference type="OrthoDB" id="1202013at2"/>
<feature type="chain" id="PRO_5013236925" evidence="1">
    <location>
        <begin position="22"/>
        <end position="126"/>
    </location>
</feature>
<sequence length="126" mass="14413">MKTNCIVLLLILCLFSSCYNAERNCADFKNGKFSFTYEENGKKQTTVFVRKDSIEIETYKGKTDTSSVRWVNDCEYILQKKNPKNRQEQKGVVIRILSTTKNSYTFEFGLVGSQNKSIGTAILLDN</sequence>
<keyword evidence="3" id="KW-1185">Reference proteome</keyword>
<dbReference type="Proteomes" id="UP000216035">
    <property type="component" value="Unassembled WGS sequence"/>
</dbReference>
<dbReference type="RefSeq" id="WP_094486946.1">
    <property type="nucleotide sequence ID" value="NZ_NOXX01000211.1"/>
</dbReference>
<accession>A0A255ZQ35</accession>
<dbReference type="GO" id="GO:0016853">
    <property type="term" value="F:isomerase activity"/>
    <property type="evidence" value="ECO:0007669"/>
    <property type="project" value="UniProtKB-KW"/>
</dbReference>
<keyword evidence="1" id="KW-0732">Signal</keyword>
<dbReference type="AlphaFoldDB" id="A0A255ZQ35"/>